<dbReference type="EMBL" id="CP094984">
    <property type="protein sequence ID" value="UON91780.1"/>
    <property type="molecule type" value="Genomic_DNA"/>
</dbReference>
<organism evidence="1 4">
    <name type="scientific">Arthrobacter zhangbolii</name>
    <dbReference type="NCBI Taxonomy" id="2886936"/>
    <lineage>
        <taxon>Bacteria</taxon>
        <taxon>Bacillati</taxon>
        <taxon>Actinomycetota</taxon>
        <taxon>Actinomycetes</taxon>
        <taxon>Micrococcales</taxon>
        <taxon>Micrococcaceae</taxon>
        <taxon>Arthrobacter</taxon>
    </lineage>
</organism>
<accession>A0A9X1M7L1</accession>
<dbReference type="AlphaFoldDB" id="A0A9X1M7L1"/>
<gene>
    <name evidence="1" type="ORF">LJ755_06380</name>
    <name evidence="2" type="ORF">MUK71_14535</name>
</gene>
<evidence type="ECO:0000313" key="1">
    <source>
        <dbReference type="EMBL" id="MCC3272357.1"/>
    </source>
</evidence>
<evidence type="ECO:0000313" key="3">
    <source>
        <dbReference type="Proteomes" id="UP000829758"/>
    </source>
</evidence>
<sequence>MALALMLLTGCSSATEEALPAAAPSDSFPAAPSVTPVASAKDPLEESCRKLAGPESKAPLSQAVYFVRIQEGTYGFNAPPESARTVAMQIRSIAATAPEGLNVQLEEFILSLGTAISAAESPDAASGFDMFAWQSTIADIQATCGL</sequence>
<name>A0A9X1M7L1_9MICC</name>
<proteinExistence type="predicted"/>
<reference evidence="1" key="1">
    <citation type="submission" date="2021-10" db="EMBL/GenBank/DDBJ databases">
        <title>Novel species in genus Arthrobacter.</title>
        <authorList>
            <person name="Liu Y."/>
        </authorList>
    </citation>
    <scope>NUCLEOTIDE SEQUENCE</scope>
    <source>
        <strain evidence="1">Zg-Y462</strain>
        <strain evidence="3">zg-Y462</strain>
    </source>
</reference>
<keyword evidence="3" id="KW-1185">Reference proteome</keyword>
<evidence type="ECO:0000313" key="4">
    <source>
        <dbReference type="Proteomes" id="UP001155145"/>
    </source>
</evidence>
<evidence type="ECO:0000313" key="2">
    <source>
        <dbReference type="EMBL" id="UON91780.1"/>
    </source>
</evidence>
<dbReference type="RefSeq" id="WP_227928446.1">
    <property type="nucleotide sequence ID" value="NZ_CP094984.1"/>
</dbReference>
<protein>
    <submittedName>
        <fullName evidence="1">Uncharacterized protein</fullName>
    </submittedName>
</protein>
<dbReference type="Proteomes" id="UP001155145">
    <property type="component" value="Unassembled WGS sequence"/>
</dbReference>
<dbReference type="Proteomes" id="UP000829758">
    <property type="component" value="Chromosome"/>
</dbReference>
<dbReference type="EMBL" id="JAJFZT010000003">
    <property type="protein sequence ID" value="MCC3272357.1"/>
    <property type="molecule type" value="Genomic_DNA"/>
</dbReference>